<dbReference type="GO" id="GO:0033228">
    <property type="term" value="P:cysteine export across plasma membrane"/>
    <property type="evidence" value="ECO:0007669"/>
    <property type="project" value="TreeGrafter"/>
</dbReference>
<evidence type="ECO:0000256" key="2">
    <source>
        <dbReference type="ARBA" id="ARBA00022475"/>
    </source>
</evidence>
<feature type="transmembrane region" description="Helical" evidence="6">
    <location>
        <begin position="126"/>
        <end position="146"/>
    </location>
</feature>
<evidence type="ECO:0000313" key="8">
    <source>
        <dbReference type="Proteomes" id="UP000002168"/>
    </source>
</evidence>
<dbReference type="STRING" id="392500.Swoo_1967"/>
<feature type="transmembrane region" description="Helical" evidence="6">
    <location>
        <begin position="152"/>
        <end position="172"/>
    </location>
</feature>
<feature type="transmembrane region" description="Helical" evidence="6">
    <location>
        <begin position="49"/>
        <end position="71"/>
    </location>
</feature>
<organism evidence="7 8">
    <name type="scientific">Shewanella woodyi (strain ATCC 51908 / MS32)</name>
    <dbReference type="NCBI Taxonomy" id="392500"/>
    <lineage>
        <taxon>Bacteria</taxon>
        <taxon>Pseudomonadati</taxon>
        <taxon>Pseudomonadota</taxon>
        <taxon>Gammaproteobacteria</taxon>
        <taxon>Alteromonadales</taxon>
        <taxon>Shewanellaceae</taxon>
        <taxon>Shewanella</taxon>
    </lineage>
</organism>
<dbReference type="Proteomes" id="UP000002168">
    <property type="component" value="Chromosome"/>
</dbReference>
<dbReference type="EMBL" id="CP000961">
    <property type="protein sequence ID" value="ACA86251.1"/>
    <property type="molecule type" value="Genomic_DNA"/>
</dbReference>
<keyword evidence="5 6" id="KW-0472">Membrane</keyword>
<dbReference type="AlphaFoldDB" id="B1KQL2"/>
<reference evidence="7 8" key="1">
    <citation type="submission" date="2008-02" db="EMBL/GenBank/DDBJ databases">
        <title>Complete sequence of Shewanella woodyi ATCC 51908.</title>
        <authorList>
            <consortium name="US DOE Joint Genome Institute"/>
            <person name="Copeland A."/>
            <person name="Lucas S."/>
            <person name="Lapidus A."/>
            <person name="Glavina del Rio T."/>
            <person name="Dalin E."/>
            <person name="Tice H."/>
            <person name="Bruce D."/>
            <person name="Goodwin L."/>
            <person name="Pitluck S."/>
            <person name="Sims D."/>
            <person name="Brettin T."/>
            <person name="Detter J.C."/>
            <person name="Han C."/>
            <person name="Kuske C.R."/>
            <person name="Schmutz J."/>
            <person name="Larimer F."/>
            <person name="Land M."/>
            <person name="Hauser L."/>
            <person name="Kyrpides N."/>
            <person name="Lykidis A."/>
            <person name="Zhao J.-S."/>
            <person name="Richardson P."/>
        </authorList>
    </citation>
    <scope>NUCLEOTIDE SEQUENCE [LARGE SCALE GENOMIC DNA]</scope>
    <source>
        <strain evidence="8">ATCC 51908 / MS32</strain>
    </source>
</reference>
<sequence length="202" mass="22372" precursor="true">MQETLWTLMLSAAFFCATMSMTPGPNNILLAQSGANYGIKRSLPHILGIRAGQTCLHISVLLGLGSLFDIWPMFHHVLKMLSIGYLLYLAYRISTAAVSDDPAAQESKPMTLKEAALFQLINPKSWMATITLCSAFTVTGEAYWLSGLLGMIVFNLVGFPASFTWVLLGSTIRRQLNSARRRSHFNWSMGFLLLLTIPLIVK</sequence>
<keyword evidence="3 6" id="KW-0812">Transmembrane</keyword>
<dbReference type="Pfam" id="PF01810">
    <property type="entry name" value="LysE"/>
    <property type="match status" value="1"/>
</dbReference>
<comment type="subcellular location">
    <subcellularLocation>
        <location evidence="1">Cell membrane</location>
        <topology evidence="1">Multi-pass membrane protein</topology>
    </subcellularLocation>
</comment>
<evidence type="ECO:0000313" key="7">
    <source>
        <dbReference type="EMBL" id="ACA86251.1"/>
    </source>
</evidence>
<dbReference type="RefSeq" id="WP_012324597.1">
    <property type="nucleotide sequence ID" value="NC_010506.1"/>
</dbReference>
<evidence type="ECO:0000256" key="3">
    <source>
        <dbReference type="ARBA" id="ARBA00022692"/>
    </source>
</evidence>
<dbReference type="eggNOG" id="COG1280">
    <property type="taxonomic scope" value="Bacteria"/>
</dbReference>
<dbReference type="GO" id="GO:0005886">
    <property type="term" value="C:plasma membrane"/>
    <property type="evidence" value="ECO:0007669"/>
    <property type="project" value="UniProtKB-SubCell"/>
</dbReference>
<evidence type="ECO:0000256" key="1">
    <source>
        <dbReference type="ARBA" id="ARBA00004651"/>
    </source>
</evidence>
<evidence type="ECO:0000256" key="5">
    <source>
        <dbReference type="ARBA" id="ARBA00023136"/>
    </source>
</evidence>
<gene>
    <name evidence="7" type="ordered locus">Swoo_1967</name>
</gene>
<dbReference type="GO" id="GO:0015171">
    <property type="term" value="F:amino acid transmembrane transporter activity"/>
    <property type="evidence" value="ECO:0007669"/>
    <property type="project" value="TreeGrafter"/>
</dbReference>
<name>B1KQL2_SHEWM</name>
<proteinExistence type="predicted"/>
<keyword evidence="2" id="KW-1003">Cell membrane</keyword>
<feature type="transmembrane region" description="Helical" evidence="6">
    <location>
        <begin position="184"/>
        <end position="201"/>
    </location>
</feature>
<dbReference type="InterPro" id="IPR001123">
    <property type="entry name" value="LeuE-type"/>
</dbReference>
<dbReference type="PANTHER" id="PTHR30086">
    <property type="entry name" value="ARGININE EXPORTER PROTEIN ARGO"/>
    <property type="match status" value="1"/>
</dbReference>
<dbReference type="HOGENOM" id="CLU_079569_1_0_6"/>
<dbReference type="KEGG" id="swd:Swoo_1967"/>
<evidence type="ECO:0000256" key="4">
    <source>
        <dbReference type="ARBA" id="ARBA00022989"/>
    </source>
</evidence>
<evidence type="ECO:0000256" key="6">
    <source>
        <dbReference type="SAM" id="Phobius"/>
    </source>
</evidence>
<accession>B1KQL2</accession>
<protein>
    <submittedName>
        <fullName evidence="7">Lysine exporter protein (LYSE/YGGA)</fullName>
    </submittedName>
</protein>
<keyword evidence="4 6" id="KW-1133">Transmembrane helix</keyword>
<dbReference type="PANTHER" id="PTHR30086:SF20">
    <property type="entry name" value="ARGININE EXPORTER PROTEIN ARGO-RELATED"/>
    <property type="match status" value="1"/>
</dbReference>
<keyword evidence="8" id="KW-1185">Reference proteome</keyword>